<proteinExistence type="predicted"/>
<feature type="transmembrane region" description="Helical" evidence="1">
    <location>
        <begin position="328"/>
        <end position="347"/>
    </location>
</feature>
<feature type="transmembrane region" description="Helical" evidence="1">
    <location>
        <begin position="76"/>
        <end position="94"/>
    </location>
</feature>
<feature type="transmembrane region" description="Helical" evidence="1">
    <location>
        <begin position="184"/>
        <end position="203"/>
    </location>
</feature>
<dbReference type="Proteomes" id="UP001487296">
    <property type="component" value="Unassembled WGS sequence"/>
</dbReference>
<feature type="transmembrane region" description="Helical" evidence="1">
    <location>
        <begin position="297"/>
        <end position="316"/>
    </location>
</feature>
<evidence type="ECO:0000313" key="3">
    <source>
        <dbReference type="Proteomes" id="UP001487296"/>
    </source>
</evidence>
<feature type="transmembrane region" description="Helical" evidence="1">
    <location>
        <begin position="131"/>
        <end position="164"/>
    </location>
</feature>
<feature type="transmembrane region" description="Helical" evidence="1">
    <location>
        <begin position="438"/>
        <end position="460"/>
    </location>
</feature>
<feature type="transmembrane region" description="Helical" evidence="1">
    <location>
        <begin position="393"/>
        <end position="417"/>
    </location>
</feature>
<dbReference type="EMBL" id="JBBNFP010000005">
    <property type="protein sequence ID" value="MEQ2485959.1"/>
    <property type="molecule type" value="Genomic_DNA"/>
</dbReference>
<comment type="caution">
    <text evidence="2">The sequence shown here is derived from an EMBL/GenBank/DDBJ whole genome shotgun (WGS) entry which is preliminary data.</text>
</comment>
<keyword evidence="1" id="KW-1133">Transmembrane helix</keyword>
<keyword evidence="3" id="KW-1185">Reference proteome</keyword>
<reference evidence="2 3" key="1">
    <citation type="submission" date="2024-04" db="EMBL/GenBank/DDBJ databases">
        <title>Human intestinal bacterial collection.</title>
        <authorList>
            <person name="Pauvert C."/>
            <person name="Hitch T.C.A."/>
            <person name="Clavel T."/>
        </authorList>
    </citation>
    <scope>NUCLEOTIDE SEQUENCE [LARGE SCALE GENOMIC DNA]</scope>
    <source>
        <strain evidence="2 3">CLA-AA-H145</strain>
    </source>
</reference>
<keyword evidence="1" id="KW-0472">Membrane</keyword>
<accession>A0ABV1FNJ3</accession>
<evidence type="ECO:0000313" key="2">
    <source>
        <dbReference type="EMBL" id="MEQ2485959.1"/>
    </source>
</evidence>
<evidence type="ECO:0000256" key="1">
    <source>
        <dbReference type="SAM" id="Phobius"/>
    </source>
</evidence>
<keyword evidence="1" id="KW-0812">Transmembrane</keyword>
<dbReference type="InterPro" id="IPR043742">
    <property type="entry name" value="DUF5687"/>
</dbReference>
<name>A0ABV1FNJ3_9BACT</name>
<feature type="transmembrane region" description="Helical" evidence="1">
    <location>
        <begin position="368"/>
        <end position="387"/>
    </location>
</feature>
<organism evidence="2 3">
    <name type="scientific">Hallella faecis</name>
    <dbReference type="NCBI Taxonomy" id="2841596"/>
    <lineage>
        <taxon>Bacteria</taxon>
        <taxon>Pseudomonadati</taxon>
        <taxon>Bacteroidota</taxon>
        <taxon>Bacteroidia</taxon>
        <taxon>Bacteroidales</taxon>
        <taxon>Prevotellaceae</taxon>
        <taxon>Hallella</taxon>
    </lineage>
</organism>
<feature type="transmembrane region" description="Helical" evidence="1">
    <location>
        <begin position="466"/>
        <end position="486"/>
    </location>
</feature>
<feature type="transmembrane region" description="Helical" evidence="1">
    <location>
        <begin position="38"/>
        <end position="64"/>
    </location>
</feature>
<dbReference type="RefSeq" id="WP_215758897.1">
    <property type="nucleotide sequence ID" value="NZ_JAHKBE010000004.1"/>
</dbReference>
<protein>
    <submittedName>
        <fullName evidence="2">DUF5687 family protein</fullName>
    </submittedName>
</protein>
<feature type="transmembrane region" description="Helical" evidence="1">
    <location>
        <begin position="223"/>
        <end position="241"/>
    </location>
</feature>
<gene>
    <name evidence="2" type="ORF">AAAT34_02685</name>
</gene>
<dbReference type="Pfam" id="PF18940">
    <property type="entry name" value="DUF5687"/>
    <property type="match status" value="1"/>
</dbReference>
<sequence length="506" mass="58693">MTRNTQTQRLSFFALFKLLRQHRKLAERRDPMFYTNKAARWIIGVVMGLMMLYLLMFAILFALGANESKSHTALEFIFGVMPFILSIDFGVRFIGQQTPSQIIKPYVLLPIPRYACIDSFVINSLMSWGNLLWFVMLVPYCLMSVVFSYGFGASLSLLLLYYLLILADSQWYSICRTLVVGSPLWWVLPILVYLGVYSVWIVTDFNTFTNFYSSIGRGLEHGNLLPHLVALVLLVSLSLVNRRLQYNNVWREMGKQKVTKMKTVSHFTALDRFGEIGEYLKIEIKSLMRNKNPRKSFTFAVVIVLILSLLVSFTDIYDSAAMTNFWCFYNYVVFGAMLLIRIMSYEGNYIDALMVHKENILKLLTAKYYFFCGLLVFPFILMIPMVVVGKWNILMLFSYGIFTAGFQYFILMQLAVYNKQKLPLNENFISKSGVENNYIQVVVQMVTFIVPMVVISILEALLKEEVAWLIMMAIGLGFISTHKLWLANIYRRMMKRKYEHLMAFHA</sequence>